<dbReference type="InterPro" id="IPR012495">
    <property type="entry name" value="TadE-like_dom"/>
</dbReference>
<proteinExistence type="predicted"/>
<keyword evidence="4" id="KW-1185">Reference proteome</keyword>
<keyword evidence="1" id="KW-0472">Membrane</keyword>
<organism evidence="3 4">
    <name type="scientific">Kumtagia ephedrae</name>
    <dbReference type="NCBI Taxonomy" id="2116701"/>
    <lineage>
        <taxon>Bacteria</taxon>
        <taxon>Pseudomonadati</taxon>
        <taxon>Pseudomonadota</taxon>
        <taxon>Alphaproteobacteria</taxon>
        <taxon>Hyphomicrobiales</taxon>
        <taxon>Phyllobacteriaceae</taxon>
        <taxon>Kumtagia</taxon>
    </lineage>
</organism>
<dbReference type="EMBL" id="PXYK01000012">
    <property type="protein sequence ID" value="PSJ59084.1"/>
    <property type="molecule type" value="Genomic_DNA"/>
</dbReference>
<keyword evidence="1" id="KW-0812">Transmembrane</keyword>
<dbReference type="OrthoDB" id="7189296at2"/>
<feature type="transmembrane region" description="Helical" evidence="1">
    <location>
        <begin position="31"/>
        <end position="52"/>
    </location>
</feature>
<reference evidence="3 4" key="1">
    <citation type="submission" date="2018-03" db="EMBL/GenBank/DDBJ databases">
        <title>The draft genome of Mesorhizobium sp. 6GN-30.</title>
        <authorList>
            <person name="Liu L."/>
            <person name="Li L."/>
            <person name="Wang T."/>
            <person name="Zhang X."/>
            <person name="Liang L."/>
        </authorList>
    </citation>
    <scope>NUCLEOTIDE SEQUENCE [LARGE SCALE GENOMIC DNA]</scope>
    <source>
        <strain evidence="3 4">6GN30</strain>
    </source>
</reference>
<name>A0A2P7S9D1_9HYPH</name>
<evidence type="ECO:0000259" key="2">
    <source>
        <dbReference type="Pfam" id="PF07811"/>
    </source>
</evidence>
<dbReference type="AlphaFoldDB" id="A0A2P7S9D1"/>
<accession>A0A2P7S9D1</accession>
<evidence type="ECO:0000313" key="3">
    <source>
        <dbReference type="EMBL" id="PSJ59084.1"/>
    </source>
</evidence>
<dbReference type="RefSeq" id="WP_106772768.1">
    <property type="nucleotide sequence ID" value="NZ_PXYK01000012.1"/>
</dbReference>
<evidence type="ECO:0000256" key="1">
    <source>
        <dbReference type="SAM" id="Phobius"/>
    </source>
</evidence>
<protein>
    <submittedName>
        <fullName evidence="3">Pilus assembly protein</fullName>
    </submittedName>
</protein>
<comment type="caution">
    <text evidence="3">The sequence shown here is derived from an EMBL/GenBank/DDBJ whole genome shotgun (WGS) entry which is preliminary data.</text>
</comment>
<dbReference type="Proteomes" id="UP000241229">
    <property type="component" value="Unassembled WGS sequence"/>
</dbReference>
<dbReference type="Pfam" id="PF07811">
    <property type="entry name" value="TadE"/>
    <property type="match status" value="1"/>
</dbReference>
<feature type="domain" description="TadE-like" evidence="2">
    <location>
        <begin position="25"/>
        <end position="55"/>
    </location>
</feature>
<evidence type="ECO:0000313" key="4">
    <source>
        <dbReference type="Proteomes" id="UP000241229"/>
    </source>
</evidence>
<gene>
    <name evidence="3" type="ORF">C7I84_13750</name>
</gene>
<keyword evidence="1" id="KW-1133">Transmembrane helix</keyword>
<sequence length="205" mass="21989">MNARLWTLRPSLRRACARLAGDRRGVAAVEFALLVPILMAMYFVTIEVAQAIDGNRKVGRIASMVGDLITQQPEITKSELEAIMKIGGSIIQPYSRSGATITVTAIQITANPDSKVQVAWSSKLAGGSYSKPFTTGSAATVPDALNVPGTFAIKVEADLSYLPMIAWGDGQKTALGLGGLFDDIKMKETYFLRPRMSTTIPCTSC</sequence>